<organism evidence="2 3">
    <name type="scientific">Nonomuraea cavernae</name>
    <dbReference type="NCBI Taxonomy" id="2045107"/>
    <lineage>
        <taxon>Bacteria</taxon>
        <taxon>Bacillati</taxon>
        <taxon>Actinomycetota</taxon>
        <taxon>Actinomycetes</taxon>
        <taxon>Streptosporangiales</taxon>
        <taxon>Streptosporangiaceae</taxon>
        <taxon>Nonomuraea</taxon>
    </lineage>
</organism>
<dbReference type="GO" id="GO:0005829">
    <property type="term" value="C:cytosol"/>
    <property type="evidence" value="ECO:0007669"/>
    <property type="project" value="TreeGrafter"/>
</dbReference>
<dbReference type="InterPro" id="IPR045079">
    <property type="entry name" value="Oxoprolinase-like"/>
</dbReference>
<accession>A0A918DMU8</accession>
<dbReference type="RefSeq" id="WP_189125823.1">
    <property type="nucleotide sequence ID" value="NZ_BMNH01000012.1"/>
</dbReference>
<dbReference type="GO" id="GO:0017168">
    <property type="term" value="F:5-oxoprolinase (ATP-hydrolyzing) activity"/>
    <property type="evidence" value="ECO:0007669"/>
    <property type="project" value="TreeGrafter"/>
</dbReference>
<protein>
    <submittedName>
        <fullName evidence="2">Hydantoin utilization protein B</fullName>
    </submittedName>
</protein>
<dbReference type="EMBL" id="BMNH01000012">
    <property type="protein sequence ID" value="GGO72884.1"/>
    <property type="molecule type" value="Genomic_DNA"/>
</dbReference>
<dbReference type="InterPro" id="IPR003692">
    <property type="entry name" value="Hydantoinase_B"/>
</dbReference>
<evidence type="ECO:0000313" key="2">
    <source>
        <dbReference type="EMBL" id="GGO72884.1"/>
    </source>
</evidence>
<dbReference type="Proteomes" id="UP000646523">
    <property type="component" value="Unassembled WGS sequence"/>
</dbReference>
<dbReference type="AlphaFoldDB" id="A0A918DMU8"/>
<dbReference type="GO" id="GO:0006749">
    <property type="term" value="P:glutathione metabolic process"/>
    <property type="evidence" value="ECO:0007669"/>
    <property type="project" value="TreeGrafter"/>
</dbReference>
<name>A0A918DMU8_9ACTN</name>
<dbReference type="PANTHER" id="PTHR11365:SF23">
    <property type="entry name" value="HYPOTHETICAL 5-OXOPROLINASE (EUROFUNG)-RELATED"/>
    <property type="match status" value="1"/>
</dbReference>
<reference evidence="2" key="1">
    <citation type="journal article" date="2014" name="Int. J. Syst. Evol. Microbiol.">
        <title>Complete genome sequence of Corynebacterium casei LMG S-19264T (=DSM 44701T), isolated from a smear-ripened cheese.</title>
        <authorList>
            <consortium name="US DOE Joint Genome Institute (JGI-PGF)"/>
            <person name="Walter F."/>
            <person name="Albersmeier A."/>
            <person name="Kalinowski J."/>
            <person name="Ruckert C."/>
        </authorList>
    </citation>
    <scope>NUCLEOTIDE SEQUENCE</scope>
    <source>
        <strain evidence="2">CGMCC 4.7368</strain>
    </source>
</reference>
<feature type="domain" description="Hydantoinase B/oxoprolinase" evidence="1">
    <location>
        <begin position="3"/>
        <end position="558"/>
    </location>
</feature>
<sequence length="738" mass="77385">MVDEITFEVLRHRLDAINDDAASILARLSGSQLAAEARDLNTVIMAPDGRVVCCGRYVLAQVVSMHLVVRDILAQYTDNPGIGPGDQFVTNDPYVGTLHQPDVVVVAPIIVEGRMVGWCGSTVHQPDVGGPNPGGITYDARSIFDEAVPMPPVRIVEAGRMRRDIEREYLARSRTAELNRLDLLGQVAANRSVVEQVERLCAQYGAETVGAVMDRLLERTELLLRERLRALPDGRWRHVSHVEYRPHGSAPGEPEAVYAVRLTMTKRGDDLELDFTGSDPQAPGAINAAYPALANFAIGSVLIYLCGGLPWVPGGVWPVVRILSREGTVVHAKWPAGVAMSTAATCQAIRVSVNSCVARMLETSEEFAPLVMASCQAAGGGGGTVHGLRADGTAYATMTLDEITGGGGATWLGDGADSSGYTTSPGASCANVEVNEAYLPLLYERRVELADTAGPGRHRGGAGTLHALSPYGTGTPMTMMSFGQGLQHPLAAGVCGGEFGGQSVVAVTPRTGTDDLAVAQGLPASEGWSLPMPSSTIQIGAGDVLISVSQGGGGLGDPLEREPSAVLDDVVNGLVSVAGARRDYGVVITNASEDSPVSADEAATERLRAERRRLRIGRSPAPRATGGRAGRRLSAALDLLPASSASAGTAVSGRNQRERDGVVACARCATVLCGAHENVHEHLVADDVSPAGRSPLGAVYAGGERFVVRHFYCPACAAQIDVQVCRVGDPVLAAIEVL</sequence>
<gene>
    <name evidence="2" type="primary">hyuB</name>
    <name evidence="2" type="ORF">GCM10012289_42030</name>
</gene>
<dbReference type="Pfam" id="PF02538">
    <property type="entry name" value="Hydantoinase_B"/>
    <property type="match status" value="1"/>
</dbReference>
<comment type="caution">
    <text evidence="2">The sequence shown here is derived from an EMBL/GenBank/DDBJ whole genome shotgun (WGS) entry which is preliminary data.</text>
</comment>
<evidence type="ECO:0000259" key="1">
    <source>
        <dbReference type="Pfam" id="PF02538"/>
    </source>
</evidence>
<dbReference type="PANTHER" id="PTHR11365">
    <property type="entry name" value="5-OXOPROLINASE RELATED"/>
    <property type="match status" value="1"/>
</dbReference>
<proteinExistence type="predicted"/>
<keyword evidence="3" id="KW-1185">Reference proteome</keyword>
<reference evidence="2" key="2">
    <citation type="submission" date="2020-09" db="EMBL/GenBank/DDBJ databases">
        <authorList>
            <person name="Sun Q."/>
            <person name="Zhou Y."/>
        </authorList>
    </citation>
    <scope>NUCLEOTIDE SEQUENCE</scope>
    <source>
        <strain evidence="2">CGMCC 4.7368</strain>
    </source>
</reference>
<evidence type="ECO:0000313" key="3">
    <source>
        <dbReference type="Proteomes" id="UP000646523"/>
    </source>
</evidence>